<dbReference type="GeneID" id="43639243"/>
<dbReference type="EMBL" id="ML743590">
    <property type="protein sequence ID" value="KAE8135709.1"/>
    <property type="molecule type" value="Genomic_DNA"/>
</dbReference>
<dbReference type="AlphaFoldDB" id="A0A5N6SPC6"/>
<proteinExistence type="predicted"/>
<organism evidence="1 2">
    <name type="scientific">Aspergillus pseudotamarii</name>
    <dbReference type="NCBI Taxonomy" id="132259"/>
    <lineage>
        <taxon>Eukaryota</taxon>
        <taxon>Fungi</taxon>
        <taxon>Dikarya</taxon>
        <taxon>Ascomycota</taxon>
        <taxon>Pezizomycotina</taxon>
        <taxon>Eurotiomycetes</taxon>
        <taxon>Eurotiomycetidae</taxon>
        <taxon>Eurotiales</taxon>
        <taxon>Aspergillaceae</taxon>
        <taxon>Aspergillus</taxon>
        <taxon>Aspergillus subgen. Circumdati</taxon>
    </lineage>
</organism>
<sequence length="75" mass="8917">MERLVDLLPKTLQCLDRKTLSGRMRKNSTMIVVMRIPRPRHSIFTMVVSYLILFRKRRWVMTEATGKIKKINKKG</sequence>
<protein>
    <submittedName>
        <fullName evidence="1">Uncharacterized protein</fullName>
    </submittedName>
</protein>
<gene>
    <name evidence="1" type="ORF">BDV38DRAFT_251261</name>
</gene>
<accession>A0A5N6SPC6</accession>
<evidence type="ECO:0000313" key="2">
    <source>
        <dbReference type="Proteomes" id="UP000325672"/>
    </source>
</evidence>
<dbReference type="Proteomes" id="UP000325672">
    <property type="component" value="Unassembled WGS sequence"/>
</dbReference>
<reference evidence="1 2" key="1">
    <citation type="submission" date="2019-04" db="EMBL/GenBank/DDBJ databases">
        <title>Friends and foes A comparative genomics study of 23 Aspergillus species from section Flavi.</title>
        <authorList>
            <consortium name="DOE Joint Genome Institute"/>
            <person name="Kjaerbolling I."/>
            <person name="Vesth T."/>
            <person name="Frisvad J.C."/>
            <person name="Nybo J.L."/>
            <person name="Theobald S."/>
            <person name="Kildgaard S."/>
            <person name="Isbrandt T."/>
            <person name="Kuo A."/>
            <person name="Sato A."/>
            <person name="Lyhne E.K."/>
            <person name="Kogle M.E."/>
            <person name="Wiebenga A."/>
            <person name="Kun R.S."/>
            <person name="Lubbers R.J."/>
            <person name="Makela M.R."/>
            <person name="Barry K."/>
            <person name="Chovatia M."/>
            <person name="Clum A."/>
            <person name="Daum C."/>
            <person name="Haridas S."/>
            <person name="He G."/>
            <person name="LaButti K."/>
            <person name="Lipzen A."/>
            <person name="Mondo S."/>
            <person name="Riley R."/>
            <person name="Salamov A."/>
            <person name="Simmons B.A."/>
            <person name="Magnuson J.K."/>
            <person name="Henrissat B."/>
            <person name="Mortensen U.H."/>
            <person name="Larsen T.O."/>
            <person name="Devries R.P."/>
            <person name="Grigoriev I.V."/>
            <person name="Machida M."/>
            <person name="Baker S.E."/>
            <person name="Andersen M.R."/>
        </authorList>
    </citation>
    <scope>NUCLEOTIDE SEQUENCE [LARGE SCALE GENOMIC DNA]</scope>
    <source>
        <strain evidence="1 2">CBS 117625</strain>
    </source>
</reference>
<dbReference type="RefSeq" id="XP_031911772.1">
    <property type="nucleotide sequence ID" value="XM_032055033.1"/>
</dbReference>
<evidence type="ECO:0000313" key="1">
    <source>
        <dbReference type="EMBL" id="KAE8135709.1"/>
    </source>
</evidence>
<keyword evidence="2" id="KW-1185">Reference proteome</keyword>
<name>A0A5N6SPC6_ASPPS</name>